<dbReference type="STRING" id="682795.AciX8_0258"/>
<dbReference type="InterPro" id="IPR002656">
    <property type="entry name" value="Acyl_transf_3_dom"/>
</dbReference>
<dbReference type="GO" id="GO:0000271">
    <property type="term" value="P:polysaccharide biosynthetic process"/>
    <property type="evidence" value="ECO:0007669"/>
    <property type="project" value="TreeGrafter"/>
</dbReference>
<dbReference type="GO" id="GO:0016020">
    <property type="term" value="C:membrane"/>
    <property type="evidence" value="ECO:0007669"/>
    <property type="project" value="TreeGrafter"/>
</dbReference>
<feature type="transmembrane region" description="Helical" evidence="1">
    <location>
        <begin position="264"/>
        <end position="280"/>
    </location>
</feature>
<evidence type="ECO:0000256" key="1">
    <source>
        <dbReference type="SAM" id="Phobius"/>
    </source>
</evidence>
<keyword evidence="1" id="KW-0812">Transmembrane</keyword>
<dbReference type="PANTHER" id="PTHR23028:SF53">
    <property type="entry name" value="ACYL_TRANSF_3 DOMAIN-CONTAINING PROTEIN"/>
    <property type="match status" value="1"/>
</dbReference>
<feature type="transmembrane region" description="Helical" evidence="1">
    <location>
        <begin position="187"/>
        <end position="207"/>
    </location>
</feature>
<evidence type="ECO:0000313" key="3">
    <source>
        <dbReference type="EMBL" id="AEU34616.1"/>
    </source>
</evidence>
<feature type="transmembrane region" description="Helical" evidence="1">
    <location>
        <begin position="329"/>
        <end position="350"/>
    </location>
</feature>
<proteinExistence type="predicted"/>
<evidence type="ECO:0000313" key="4">
    <source>
        <dbReference type="Proteomes" id="UP000007113"/>
    </source>
</evidence>
<dbReference type="GO" id="GO:0016747">
    <property type="term" value="F:acyltransferase activity, transferring groups other than amino-acyl groups"/>
    <property type="evidence" value="ECO:0007669"/>
    <property type="project" value="InterPro"/>
</dbReference>
<sequence length="382" mass="43774">MLRLRRITSGATWIPQIDGLRFIAIIAVLLVHSFGEVSHQGLKPLALPSNAWWITRILQNGDRGVQLFFVISGYILARPFLRQHRLEGHKVKLSTYFLRRMTRLEPPYILSLLIYTAALCGVLHTPFHELLPHLLASMGYAHGLLYYTGSTINFVTWSLEIEIQFYILAPFLGNLYRVKHTALRRGILAALILFFCFVNSRGVPFAYYDLTPLYYMQYFLSGFLLTDLLEYPRHTSRQTWAWDLVSLVGWSAIFLLVHSRGTSACLPLLIIPVYLAAFYGKASNWFFRQPFVALTGGMCYSIYLMHMLIISASFRAIKYLRMPGNAATIATQMALLIAIAIAVSALYFVLIERPCMDPEWPRKLWRKLRRLEGKEIARSTAP</sequence>
<dbReference type="OrthoDB" id="9796461at2"/>
<dbReference type="InterPro" id="IPR050879">
    <property type="entry name" value="Acyltransferase_3"/>
</dbReference>
<keyword evidence="1" id="KW-0472">Membrane</keyword>
<name>G8P0K8_GRAMM</name>
<evidence type="ECO:0000259" key="2">
    <source>
        <dbReference type="Pfam" id="PF01757"/>
    </source>
</evidence>
<keyword evidence="3" id="KW-0012">Acyltransferase</keyword>
<dbReference type="eggNOG" id="COG1835">
    <property type="taxonomic scope" value="Bacteria"/>
</dbReference>
<dbReference type="PANTHER" id="PTHR23028">
    <property type="entry name" value="ACETYLTRANSFERASE"/>
    <property type="match status" value="1"/>
</dbReference>
<dbReference type="KEGG" id="gma:AciX8_0258"/>
<accession>G8P0K8</accession>
<organism evidence="3 4">
    <name type="scientific">Granulicella mallensis (strain ATCC BAA-1857 / DSM 23137 / MP5ACTX8)</name>
    <dbReference type="NCBI Taxonomy" id="682795"/>
    <lineage>
        <taxon>Bacteria</taxon>
        <taxon>Pseudomonadati</taxon>
        <taxon>Acidobacteriota</taxon>
        <taxon>Terriglobia</taxon>
        <taxon>Terriglobales</taxon>
        <taxon>Acidobacteriaceae</taxon>
        <taxon>Granulicella</taxon>
    </lineage>
</organism>
<dbReference type="AlphaFoldDB" id="G8P0K8"/>
<dbReference type="RefSeq" id="WP_014263500.1">
    <property type="nucleotide sequence ID" value="NC_016631.1"/>
</dbReference>
<dbReference type="EMBL" id="CP003130">
    <property type="protein sequence ID" value="AEU34616.1"/>
    <property type="molecule type" value="Genomic_DNA"/>
</dbReference>
<protein>
    <submittedName>
        <fullName evidence="3">Acyltransferase 3</fullName>
    </submittedName>
</protein>
<feature type="transmembrane region" description="Helical" evidence="1">
    <location>
        <begin position="292"/>
        <end position="317"/>
    </location>
</feature>
<reference evidence="3 4" key="1">
    <citation type="submission" date="2011-11" db="EMBL/GenBank/DDBJ databases">
        <title>Complete sequence of Granulicella mallensis MP5ACTX8.</title>
        <authorList>
            <consortium name="US DOE Joint Genome Institute"/>
            <person name="Lucas S."/>
            <person name="Copeland A."/>
            <person name="Lapidus A."/>
            <person name="Cheng J.-F."/>
            <person name="Goodwin L."/>
            <person name="Pitluck S."/>
            <person name="Peters L."/>
            <person name="Lu M."/>
            <person name="Detter J.C."/>
            <person name="Han C."/>
            <person name="Tapia R."/>
            <person name="Land M."/>
            <person name="Hauser L."/>
            <person name="Kyrpides N."/>
            <person name="Ivanova N."/>
            <person name="Mikhailova N."/>
            <person name="Pagani I."/>
            <person name="Rawat S."/>
            <person name="Mannisto M."/>
            <person name="Haggblom M."/>
            <person name="Woyke T."/>
        </authorList>
    </citation>
    <scope>NUCLEOTIDE SEQUENCE [LARGE SCALE GENOMIC DNA]</scope>
    <source>
        <strain evidence="4">ATCC BAA-1857 / DSM 23137 / MP5ACTX8</strain>
    </source>
</reference>
<gene>
    <name evidence="3" type="ordered locus">AciX8_0258</name>
</gene>
<dbReference type="Pfam" id="PF01757">
    <property type="entry name" value="Acyl_transf_3"/>
    <property type="match status" value="1"/>
</dbReference>
<keyword evidence="1" id="KW-1133">Transmembrane helix</keyword>
<feature type="domain" description="Acyltransferase 3" evidence="2">
    <location>
        <begin position="15"/>
        <end position="346"/>
    </location>
</feature>
<keyword evidence="3" id="KW-0808">Transferase</keyword>
<dbReference type="HOGENOM" id="CLU_005679_1_4_0"/>
<feature type="transmembrane region" description="Helical" evidence="1">
    <location>
        <begin position="108"/>
        <end position="127"/>
    </location>
</feature>
<keyword evidence="4" id="KW-1185">Reference proteome</keyword>
<dbReference type="Proteomes" id="UP000007113">
    <property type="component" value="Chromosome"/>
</dbReference>
<feature type="transmembrane region" description="Helical" evidence="1">
    <location>
        <begin position="154"/>
        <end position="175"/>
    </location>
</feature>